<gene>
    <name evidence="1" type="ORF">B9D04_09600</name>
</gene>
<proteinExistence type="predicted"/>
<protein>
    <submittedName>
        <fullName evidence="1">Uncharacterized protein</fullName>
    </submittedName>
</protein>
<dbReference type="RefSeq" id="WP_085639671.1">
    <property type="nucleotide sequence ID" value="NZ_NDXJ01000015.1"/>
</dbReference>
<comment type="caution">
    <text evidence="1">The sequence shown here is derived from an EMBL/GenBank/DDBJ whole genome shotgun (WGS) entry which is preliminary data.</text>
</comment>
<dbReference type="AlphaFoldDB" id="A0A1X4JJQ5"/>
<accession>A0A1X4JJQ5</accession>
<evidence type="ECO:0000313" key="2">
    <source>
        <dbReference type="Proteomes" id="UP000193588"/>
    </source>
</evidence>
<evidence type="ECO:0000313" key="1">
    <source>
        <dbReference type="EMBL" id="OSP88835.1"/>
    </source>
</evidence>
<organism evidence="1 2">
    <name type="scientific">Weissella cibaria</name>
    <dbReference type="NCBI Taxonomy" id="137591"/>
    <lineage>
        <taxon>Bacteria</taxon>
        <taxon>Bacillati</taxon>
        <taxon>Bacillota</taxon>
        <taxon>Bacilli</taxon>
        <taxon>Lactobacillales</taxon>
        <taxon>Lactobacillaceae</taxon>
        <taxon>Weissella</taxon>
    </lineage>
</organism>
<sequence length="156" mass="17594">MNKIKLISSILGGSLLLGFGAYVTIENSSPQRKLEKFFSNKTIEGTISGTYKKNWIDDDLNGRKLFYKFEKDGSVVIAGSKKELSELLKGPNSEKQLSTEKWEISDDLSLLFTYENPTTGKKSTSVHKNLETVGNQLISDYPGLKTKWKMTYKQID</sequence>
<dbReference type="EMBL" id="NDXJ01000015">
    <property type="protein sequence ID" value="OSP88835.1"/>
    <property type="molecule type" value="Genomic_DNA"/>
</dbReference>
<reference evidence="1 2" key="1">
    <citation type="submission" date="2017-04" db="EMBL/GenBank/DDBJ databases">
        <title>The genome sequence of Weissella cibaria isolated from wild Drosophila.</title>
        <authorList>
            <person name="Ricks N.J."/>
            <person name="Carroll C."/>
            <person name="Walters A."/>
            <person name="Newell P.D."/>
            <person name="Chaston J.M."/>
        </authorList>
    </citation>
    <scope>NUCLEOTIDE SEQUENCE [LARGE SCALE GENOMIC DNA]</scope>
    <source>
        <strain evidence="1 2">DmW_103</strain>
    </source>
</reference>
<name>A0A1X4JJQ5_9LACO</name>
<dbReference type="Proteomes" id="UP000193588">
    <property type="component" value="Unassembled WGS sequence"/>
</dbReference>